<dbReference type="EMBL" id="JAXCGZ010018893">
    <property type="protein sequence ID" value="KAK7067247.1"/>
    <property type="molecule type" value="Genomic_DNA"/>
</dbReference>
<keyword evidence="2" id="KW-1185">Reference proteome</keyword>
<evidence type="ECO:0000313" key="2">
    <source>
        <dbReference type="Proteomes" id="UP001381693"/>
    </source>
</evidence>
<proteinExistence type="predicted"/>
<gene>
    <name evidence="1" type="ORF">SK128_010868</name>
</gene>
<protein>
    <submittedName>
        <fullName evidence="1">Uncharacterized protein</fullName>
    </submittedName>
</protein>
<dbReference type="Proteomes" id="UP001381693">
    <property type="component" value="Unassembled WGS sequence"/>
</dbReference>
<dbReference type="AlphaFoldDB" id="A0AAN8WLL8"/>
<sequence length="64" mass="7178">MRKSIFLQISDWIEGQEHRIPYTKLRAYFSKGSHPPLPTGWPVSAPSAHSLWETSALSLPGTKS</sequence>
<reference evidence="1 2" key="1">
    <citation type="submission" date="2023-11" db="EMBL/GenBank/DDBJ databases">
        <title>Halocaridina rubra genome assembly.</title>
        <authorList>
            <person name="Smith C."/>
        </authorList>
    </citation>
    <scope>NUCLEOTIDE SEQUENCE [LARGE SCALE GENOMIC DNA]</scope>
    <source>
        <strain evidence="1">EP-1</strain>
        <tissue evidence="1">Whole</tissue>
    </source>
</reference>
<evidence type="ECO:0000313" key="1">
    <source>
        <dbReference type="EMBL" id="KAK7067247.1"/>
    </source>
</evidence>
<comment type="caution">
    <text evidence="1">The sequence shown here is derived from an EMBL/GenBank/DDBJ whole genome shotgun (WGS) entry which is preliminary data.</text>
</comment>
<name>A0AAN8WLL8_HALRR</name>
<organism evidence="1 2">
    <name type="scientific">Halocaridina rubra</name>
    <name type="common">Hawaiian red shrimp</name>
    <dbReference type="NCBI Taxonomy" id="373956"/>
    <lineage>
        <taxon>Eukaryota</taxon>
        <taxon>Metazoa</taxon>
        <taxon>Ecdysozoa</taxon>
        <taxon>Arthropoda</taxon>
        <taxon>Crustacea</taxon>
        <taxon>Multicrustacea</taxon>
        <taxon>Malacostraca</taxon>
        <taxon>Eumalacostraca</taxon>
        <taxon>Eucarida</taxon>
        <taxon>Decapoda</taxon>
        <taxon>Pleocyemata</taxon>
        <taxon>Caridea</taxon>
        <taxon>Atyoidea</taxon>
        <taxon>Atyidae</taxon>
        <taxon>Halocaridina</taxon>
    </lineage>
</organism>
<accession>A0AAN8WLL8</accession>
<feature type="non-terminal residue" evidence="1">
    <location>
        <position position="64"/>
    </location>
</feature>